<evidence type="ECO:0000313" key="2">
    <source>
        <dbReference type="Proteomes" id="UP000250235"/>
    </source>
</evidence>
<name>A0A2Z7A3R0_9LAMI</name>
<keyword evidence="2" id="KW-1185">Reference proteome</keyword>
<gene>
    <name evidence="1" type="ORF">F511_24434</name>
</gene>
<dbReference type="AlphaFoldDB" id="A0A2Z7A3R0"/>
<evidence type="ECO:0000313" key="1">
    <source>
        <dbReference type="EMBL" id="KZV15911.1"/>
    </source>
</evidence>
<accession>A0A2Z7A3R0</accession>
<protein>
    <submittedName>
        <fullName evidence="1">Importin subunit alpha</fullName>
    </submittedName>
</protein>
<reference evidence="1 2" key="1">
    <citation type="journal article" date="2015" name="Proc. Natl. Acad. Sci. U.S.A.">
        <title>The resurrection genome of Boea hygrometrica: A blueprint for survival of dehydration.</title>
        <authorList>
            <person name="Xiao L."/>
            <person name="Yang G."/>
            <person name="Zhang L."/>
            <person name="Yang X."/>
            <person name="Zhao S."/>
            <person name="Ji Z."/>
            <person name="Zhou Q."/>
            <person name="Hu M."/>
            <person name="Wang Y."/>
            <person name="Chen M."/>
            <person name="Xu Y."/>
            <person name="Jin H."/>
            <person name="Xiao X."/>
            <person name="Hu G."/>
            <person name="Bao F."/>
            <person name="Hu Y."/>
            <person name="Wan P."/>
            <person name="Li L."/>
            <person name="Deng X."/>
            <person name="Kuang T."/>
            <person name="Xiang C."/>
            <person name="Zhu J.K."/>
            <person name="Oliver M.J."/>
            <person name="He Y."/>
        </authorList>
    </citation>
    <scope>NUCLEOTIDE SEQUENCE [LARGE SCALE GENOMIC DNA]</scope>
    <source>
        <strain evidence="2">cv. XS01</strain>
    </source>
</reference>
<sequence length="137" mass="15522">MKSDPTDSACVYLRNIALIPCCVARTHGVMGFSWNDSVLHSQSADEAKRKRRCDVVLEISRRSEEQTLKRRRRGGDSAESHCSPADAIWNSVGRLCAYIQLVARNQQKRKRSSSRHESAGAKQLTIYEELRELDVNC</sequence>
<proteinExistence type="predicted"/>
<dbReference type="Proteomes" id="UP000250235">
    <property type="component" value="Unassembled WGS sequence"/>
</dbReference>
<dbReference type="EMBL" id="KV019598">
    <property type="protein sequence ID" value="KZV15911.1"/>
    <property type="molecule type" value="Genomic_DNA"/>
</dbReference>
<organism evidence="1 2">
    <name type="scientific">Dorcoceras hygrometricum</name>
    <dbReference type="NCBI Taxonomy" id="472368"/>
    <lineage>
        <taxon>Eukaryota</taxon>
        <taxon>Viridiplantae</taxon>
        <taxon>Streptophyta</taxon>
        <taxon>Embryophyta</taxon>
        <taxon>Tracheophyta</taxon>
        <taxon>Spermatophyta</taxon>
        <taxon>Magnoliopsida</taxon>
        <taxon>eudicotyledons</taxon>
        <taxon>Gunneridae</taxon>
        <taxon>Pentapetalae</taxon>
        <taxon>asterids</taxon>
        <taxon>lamiids</taxon>
        <taxon>Lamiales</taxon>
        <taxon>Gesneriaceae</taxon>
        <taxon>Didymocarpoideae</taxon>
        <taxon>Trichosporeae</taxon>
        <taxon>Loxocarpinae</taxon>
        <taxon>Dorcoceras</taxon>
    </lineage>
</organism>